<reference evidence="13 14" key="1">
    <citation type="submission" date="2012-12" db="EMBL/GenBank/DDBJ databases">
        <title>Whole genome shotgun sequence of Gordonia hirsuta NBRC 16056.</title>
        <authorList>
            <person name="Isaki-Nakamura S."/>
            <person name="Hosoyama A."/>
            <person name="Tsuchikane K."/>
            <person name="Katsumata H."/>
            <person name="Baba S."/>
            <person name="Yamazaki S."/>
            <person name="Fujita N."/>
        </authorList>
    </citation>
    <scope>NUCLEOTIDE SEQUENCE [LARGE SCALE GENOMIC DNA]</scope>
    <source>
        <strain evidence="13 14">NBRC 16056</strain>
    </source>
</reference>
<keyword evidence="7 13" id="KW-0378">Hydrolase</keyword>
<dbReference type="Pfam" id="PF00293">
    <property type="entry name" value="NUDIX"/>
    <property type="match status" value="1"/>
</dbReference>
<evidence type="ECO:0000256" key="1">
    <source>
        <dbReference type="ARBA" id="ARBA00001946"/>
    </source>
</evidence>
<evidence type="ECO:0000256" key="9">
    <source>
        <dbReference type="ARBA" id="ARBA00023204"/>
    </source>
</evidence>
<dbReference type="GO" id="GO:0035539">
    <property type="term" value="F:8-oxo-7,8-dihydrodeoxyguanosine triphosphate pyrophosphatase activity"/>
    <property type="evidence" value="ECO:0007669"/>
    <property type="project" value="UniProtKB-EC"/>
</dbReference>
<evidence type="ECO:0000256" key="7">
    <source>
        <dbReference type="ARBA" id="ARBA00022801"/>
    </source>
</evidence>
<evidence type="ECO:0000256" key="10">
    <source>
        <dbReference type="ARBA" id="ARBA00035861"/>
    </source>
</evidence>
<dbReference type="PROSITE" id="PS00893">
    <property type="entry name" value="NUDIX_BOX"/>
    <property type="match status" value="1"/>
</dbReference>
<evidence type="ECO:0000256" key="5">
    <source>
        <dbReference type="ARBA" id="ARBA00022723"/>
    </source>
</evidence>
<dbReference type="PROSITE" id="PS51462">
    <property type="entry name" value="NUDIX"/>
    <property type="match status" value="1"/>
</dbReference>
<dbReference type="PANTHER" id="PTHR47707:SF1">
    <property type="entry name" value="NUDIX HYDROLASE FAMILY PROTEIN"/>
    <property type="match status" value="1"/>
</dbReference>
<keyword evidence="9" id="KW-0234">DNA repair</keyword>
<evidence type="ECO:0000313" key="13">
    <source>
        <dbReference type="EMBL" id="GAC56237.1"/>
    </source>
</evidence>
<comment type="similarity">
    <text evidence="2">Belongs to the Nudix hydrolase family.</text>
</comment>
<dbReference type="InterPro" id="IPR015797">
    <property type="entry name" value="NUDIX_hydrolase-like_dom_sf"/>
</dbReference>
<dbReference type="InterPro" id="IPR000086">
    <property type="entry name" value="NUDIX_hydrolase_dom"/>
</dbReference>
<dbReference type="eggNOG" id="COG1051">
    <property type="taxonomic scope" value="Bacteria"/>
</dbReference>
<comment type="catalytic activity">
    <reaction evidence="10">
        <text>8-oxo-dGTP + H2O = 8-oxo-dGMP + diphosphate + H(+)</text>
        <dbReference type="Rhea" id="RHEA:31575"/>
        <dbReference type="ChEBI" id="CHEBI:15377"/>
        <dbReference type="ChEBI" id="CHEBI:15378"/>
        <dbReference type="ChEBI" id="CHEBI:33019"/>
        <dbReference type="ChEBI" id="CHEBI:63224"/>
        <dbReference type="ChEBI" id="CHEBI:77896"/>
        <dbReference type="EC" id="3.6.1.55"/>
    </reaction>
</comment>
<dbReference type="SUPFAM" id="SSF55811">
    <property type="entry name" value="Nudix"/>
    <property type="match status" value="1"/>
</dbReference>
<dbReference type="GO" id="GO:0044716">
    <property type="term" value="F:8-oxo-GDP phosphatase activity"/>
    <property type="evidence" value="ECO:0007669"/>
    <property type="project" value="TreeGrafter"/>
</dbReference>
<keyword evidence="14" id="KW-1185">Reference proteome</keyword>
<accession>L7L858</accession>
<dbReference type="PANTHER" id="PTHR47707">
    <property type="entry name" value="8-OXO-DGTP DIPHOSPHATASE"/>
    <property type="match status" value="1"/>
</dbReference>
<keyword evidence="4" id="KW-0235">DNA replication</keyword>
<dbReference type="InterPro" id="IPR020084">
    <property type="entry name" value="NUDIX_hydrolase_CS"/>
</dbReference>
<keyword evidence="6" id="KW-0227">DNA damage</keyword>
<dbReference type="EMBL" id="BANT01000004">
    <property type="protein sequence ID" value="GAC56237.1"/>
    <property type="molecule type" value="Genomic_DNA"/>
</dbReference>
<gene>
    <name evidence="13" type="ORF">GOHSU_04_01060</name>
</gene>
<evidence type="ECO:0000256" key="4">
    <source>
        <dbReference type="ARBA" id="ARBA00022705"/>
    </source>
</evidence>
<dbReference type="InterPro" id="IPR047127">
    <property type="entry name" value="MutT-like"/>
</dbReference>
<evidence type="ECO:0000256" key="11">
    <source>
        <dbReference type="ARBA" id="ARBA00038905"/>
    </source>
</evidence>
<sequence>MRYVVAGALLRERAGGGRELLLAQRSYPPEVAGLWELPGGKCGPGETRAAALERELDEELDVRVVAGAPLTEQVRLREDLLLVAHWAELVAGTPRAVEHQDLIWVDAAELAALAARGALVPADTAWLPELTVALDVR</sequence>
<organism evidence="13 14">
    <name type="scientific">Gordonia hirsuta DSM 44140 = NBRC 16056</name>
    <dbReference type="NCBI Taxonomy" id="1121927"/>
    <lineage>
        <taxon>Bacteria</taxon>
        <taxon>Bacillati</taxon>
        <taxon>Actinomycetota</taxon>
        <taxon>Actinomycetes</taxon>
        <taxon>Mycobacteriales</taxon>
        <taxon>Gordoniaceae</taxon>
        <taxon>Gordonia</taxon>
    </lineage>
</organism>
<dbReference type="GO" id="GO:0044715">
    <property type="term" value="F:8-oxo-dGDP phosphatase activity"/>
    <property type="evidence" value="ECO:0007669"/>
    <property type="project" value="TreeGrafter"/>
</dbReference>
<evidence type="ECO:0000313" key="14">
    <source>
        <dbReference type="Proteomes" id="UP000053405"/>
    </source>
</evidence>
<evidence type="ECO:0000256" key="6">
    <source>
        <dbReference type="ARBA" id="ARBA00022763"/>
    </source>
</evidence>
<protein>
    <recommendedName>
        <fullName evidence="11">8-oxo-dGTP diphosphatase</fullName>
        <ecNumber evidence="11">3.6.1.55</ecNumber>
    </recommendedName>
</protein>
<comment type="cofactor">
    <cofactor evidence="1">
        <name>Mg(2+)</name>
        <dbReference type="ChEBI" id="CHEBI:18420"/>
    </cofactor>
</comment>
<evidence type="ECO:0000256" key="8">
    <source>
        <dbReference type="ARBA" id="ARBA00022842"/>
    </source>
</evidence>
<keyword evidence="5" id="KW-0479">Metal-binding</keyword>
<feature type="domain" description="Nudix hydrolase" evidence="12">
    <location>
        <begin position="1"/>
        <end position="127"/>
    </location>
</feature>
<dbReference type="GO" id="GO:0046872">
    <property type="term" value="F:metal ion binding"/>
    <property type="evidence" value="ECO:0007669"/>
    <property type="project" value="UniProtKB-KW"/>
</dbReference>
<dbReference type="Proteomes" id="UP000053405">
    <property type="component" value="Unassembled WGS sequence"/>
</dbReference>
<evidence type="ECO:0000256" key="2">
    <source>
        <dbReference type="ARBA" id="ARBA00005582"/>
    </source>
</evidence>
<dbReference type="EC" id="3.6.1.55" evidence="11"/>
<dbReference type="RefSeq" id="WP_005936040.1">
    <property type="nucleotide sequence ID" value="NZ_ATVK01000041.1"/>
</dbReference>
<dbReference type="AlphaFoldDB" id="L7L858"/>
<keyword evidence="3" id="KW-0515">Mutator protein</keyword>
<dbReference type="Gene3D" id="3.90.79.10">
    <property type="entry name" value="Nucleoside Triphosphate Pyrophosphohydrolase"/>
    <property type="match status" value="1"/>
</dbReference>
<evidence type="ECO:0000259" key="12">
    <source>
        <dbReference type="PROSITE" id="PS51462"/>
    </source>
</evidence>
<dbReference type="GO" id="GO:0006260">
    <property type="term" value="P:DNA replication"/>
    <property type="evidence" value="ECO:0007669"/>
    <property type="project" value="UniProtKB-KW"/>
</dbReference>
<dbReference type="GO" id="GO:0006281">
    <property type="term" value="P:DNA repair"/>
    <property type="evidence" value="ECO:0007669"/>
    <property type="project" value="UniProtKB-KW"/>
</dbReference>
<name>L7L858_9ACTN</name>
<dbReference type="GO" id="GO:0008413">
    <property type="term" value="F:8-oxo-7,8-dihydroguanosine triphosphate pyrophosphatase activity"/>
    <property type="evidence" value="ECO:0007669"/>
    <property type="project" value="TreeGrafter"/>
</dbReference>
<keyword evidence="8" id="KW-0460">Magnesium</keyword>
<dbReference type="STRING" id="1121927.GOHSU_04_01060"/>
<comment type="caution">
    <text evidence="13">The sequence shown here is derived from an EMBL/GenBank/DDBJ whole genome shotgun (WGS) entry which is preliminary data.</text>
</comment>
<evidence type="ECO:0000256" key="3">
    <source>
        <dbReference type="ARBA" id="ARBA00022457"/>
    </source>
</evidence>
<proteinExistence type="inferred from homology"/>